<feature type="compositionally biased region" description="Polar residues" evidence="1">
    <location>
        <begin position="1"/>
        <end position="24"/>
    </location>
</feature>
<sequence length="2333" mass="245549">MEEVTSANRSNDVYNVNFDSSTRSLGGRSDASLRGHAAPFAGTGSAGDQPESDPFADPFVRTTPAGIPVSALANSTEAAVPRQEDQPENADAAAPPAAPPKPPLYKRKWFIITSIIGACVGIALLFIILFPVLRAIVQDVINKSTLDIQQAAILSPSNTSFTLSMLGVVSHTGIFSATVAFSQPVNVSWINGTDEVPIGYMSLSTLYASNKRATLNDTTTFYITDQDAFGRFTSWMITSQNFTWRLQSYNLNVQAMKFPTAHGISFNKVLTINGTNNFDGNVILEDMQLPSDNPEGGINFVAVTQLNNTSPFSLALGTVVFDLMYQNVYIGSGTGTNTNLVPGPNNITLNGVLVPQTTPADLAAVSQLFTNYINFESSPVIAVGKSTKQSGGSEISWLSQGLQSLQLTVPFKSSTPINPIRSIQIGSMALSFTPDTAWTPRTDSNSVHATMQLPFGFGLSISEIQNEFTIVKNGSNVAALNTPLGASTSSIAVLSPTDTEGTINITIVDGVLNATDPEHGAFSAFSTYMELTDSTTTDFLLVGNSHAVANMSIGQITLDPIKVNVSTSLSGLQGLKGYTTIGSVDVMGGTQQALNLSIDVSIYNPSNLDLATGDLQLQLQRGGATLGTTLMSNLTLNMGNNTILASSAFDPNGSPEGLQTLSEFVGGQDVELNIVGYSGSTQVASLLEAFESMNITAMLPGLNSSLLSTGSLEILPTTFITNNISQVTVELANPFTASFDITSITSNVTSHGLHLGTIDTATNFNSAGKSTTRSPALNMTMNYDPPTLFTLTRVLAVQAGLDPTQLDGLVALGGYQYVATTTADSEPVPQQQRRDNIYTGFNLPNFVDQAFKQLRGDIQLTSQLTIGDYATTLSYTQSGVPISTDSSLNLILPVLAQPIVQKIVGGSVLGVESVLITNPQETSFGTQLNGSITNAGPFDATITFNNGLTISWGGQPIGVMKLDPVDIVGDIGATLNVQTTFEVANTDYLANFTKVMLNDESFEWDITGDNLTGTFVLGIQVSGISLPSKTVTLKGFNGLKNGVIINSFDLPSNDPAGGIHLTINSEIINPSQVGIELSSIAFNTYANGVEIAPVSSTSTVTLAPNSTSSLGLAGRLIPQNSAEGLATVSAIFNNFIHGMDSQVIVYGAGAGPSDVTWLNEGIQSLQVATSLPNQGEINIIQSIDLEQLSLMFTEDTAYDPISGSNLTTAAFTLPFAFPIDITSLAQNITAGYNGQSFAELVIPPGPTTTDVNNRIIYLTFSNVPFAVYSDQHDTFQNFIAATTLGSSQTLALSGAANAEASTAVGVLSLTDIEFSVQSTIAGLQGLDAKPAYVTNLDVNHGYSDYLLITLDTSLYNPRYVKSNMRACTGDVSFALQFENQVIGSADLSNMIIQPGNVSYPTDVHYSPQGDAQTAAGQAMLENYLQGVDSQTTITGTSDSTPIDSLEPALAQINLSPVTIPAMHQNLISSASLEFPIDIVQTGVASTTFTLANPFTASINLIEVTATATYHNLTLGVINHVDMSSNPIHADGHSNVTSPVLPFDFNLDPLTIVQLITTAAQEHNVDLGPLTSLFQLVLDNPNFHPPVNTSVDTSSPTCVSGNQFDIDDAILNALKGLQVTLAVTSSVKLDDYATGLAFNQYEVSVITDKTSLYLIGAVAAPIAQDLVNGAILVFNEANITDITNEGFALSLQGSMTNVGPLDALIEFVDPVTVTWDGHDIATIALPPVCAAANTGVPNYNAQGQLVITDQDQFTSFATYLLHNPSFDWTISTSSLRLTALGTIFNGVSLSKTVTLKAFNGLQGVTISNFQLPSDDPAGGITISTDSVIPSPAQIGIDLGNVGFLAYFENTIVGPLTASDLVLPPESTVTSHLSGQMIPQSGSGLSAIGKLFSEYLAADNITLNVQGETVQPPGADGPVTWLSTAFKTLTLDVILPGQKFDVIQSIALSDLSLTIETQDQAFAPLSGSNDTVAQYKNPFGFSLQVIQSTVNMDLSYGGTTAAQLNLPQSDNVGGVSTGNLAVLPISFHNVPLTSVNNGAFEAMFAQVTDKNSVDLGLSGTADVTAKTAIGNVPISGIAFDVTSNLAGINSFDGKATISNISISGSGGSGGNEYIISPLTSSMNNPSNVSLDTVDIALPVYYQNVMIGRAAFSPFNLVPGENTMSGEFHYEPANPNDTVAESFLTNFLQTGDNLPLTIQGDSASTPFASLQPALEGVTLTTSVTGLNVPPIITHIYPTITLETLVTNEIEVSVDIYNPLDAELEISFVQADGLINGEIYAHFDQAFSSFVIPPKQTVNSGQFGQVMLVKGALASLPIIPLGYMDVQSVATARLVSG</sequence>
<dbReference type="InterPro" id="IPR046368">
    <property type="entry name" value="Tag1"/>
</dbReference>
<dbReference type="InParanoid" id="A0A1B7MX81"/>
<protein>
    <recommendedName>
        <fullName evidence="5">Pre-rRNA processing protein</fullName>
    </recommendedName>
</protein>
<evidence type="ECO:0000256" key="1">
    <source>
        <dbReference type="SAM" id="MobiDB-lite"/>
    </source>
</evidence>
<evidence type="ECO:0000313" key="4">
    <source>
        <dbReference type="Proteomes" id="UP000092154"/>
    </source>
</evidence>
<evidence type="ECO:0000256" key="2">
    <source>
        <dbReference type="SAM" id="Phobius"/>
    </source>
</evidence>
<feature type="transmembrane region" description="Helical" evidence="2">
    <location>
        <begin position="109"/>
        <end position="133"/>
    </location>
</feature>
<reference evidence="3 4" key="1">
    <citation type="submission" date="2016-06" db="EMBL/GenBank/DDBJ databases">
        <title>Comparative genomics of the ectomycorrhizal sister species Rhizopogon vinicolor and Rhizopogon vesiculosus (Basidiomycota: Boletales) reveals a divergence of the mating type B locus.</title>
        <authorList>
            <consortium name="DOE Joint Genome Institute"/>
            <person name="Mujic A.B."/>
            <person name="Kuo A."/>
            <person name="Tritt A."/>
            <person name="Lipzen A."/>
            <person name="Chen C."/>
            <person name="Johnson J."/>
            <person name="Sharma A."/>
            <person name="Barry K."/>
            <person name="Grigoriev I.V."/>
            <person name="Spatafora J.W."/>
        </authorList>
    </citation>
    <scope>NUCLEOTIDE SEQUENCE [LARGE SCALE GENOMIC DNA]</scope>
    <source>
        <strain evidence="3 4">AM-OR11-026</strain>
    </source>
</reference>
<evidence type="ECO:0000313" key="3">
    <source>
        <dbReference type="EMBL" id="OAX37202.1"/>
    </source>
</evidence>
<dbReference type="EMBL" id="KV448366">
    <property type="protein sequence ID" value="OAX37202.1"/>
    <property type="molecule type" value="Genomic_DNA"/>
</dbReference>
<keyword evidence="4" id="KW-1185">Reference proteome</keyword>
<dbReference type="Proteomes" id="UP000092154">
    <property type="component" value="Unassembled WGS sequence"/>
</dbReference>
<dbReference type="PANTHER" id="PTHR35895:SF1">
    <property type="entry name" value="LIPID-BINDING SERUM GLYCOPROTEIN C-TERMINAL DOMAIN-CONTAINING PROTEIN"/>
    <property type="match status" value="1"/>
</dbReference>
<keyword evidence="2" id="KW-0812">Transmembrane</keyword>
<dbReference type="GO" id="GO:0000329">
    <property type="term" value="C:fungal-type vacuole membrane"/>
    <property type="evidence" value="ECO:0007669"/>
    <property type="project" value="InterPro"/>
</dbReference>
<proteinExistence type="predicted"/>
<evidence type="ECO:0008006" key="5">
    <source>
        <dbReference type="Google" id="ProtNLM"/>
    </source>
</evidence>
<dbReference type="Pfam" id="PF12505">
    <property type="entry name" value="DUF3712"/>
    <property type="match status" value="6"/>
</dbReference>
<accession>A0A1B7MX81</accession>
<feature type="region of interest" description="Disordered" evidence="1">
    <location>
        <begin position="1"/>
        <end position="99"/>
    </location>
</feature>
<dbReference type="STRING" id="1314800.A0A1B7MX81"/>
<dbReference type="OrthoDB" id="10039566at2759"/>
<organism evidence="3 4">
    <name type="scientific">Rhizopogon vinicolor AM-OR11-026</name>
    <dbReference type="NCBI Taxonomy" id="1314800"/>
    <lineage>
        <taxon>Eukaryota</taxon>
        <taxon>Fungi</taxon>
        <taxon>Dikarya</taxon>
        <taxon>Basidiomycota</taxon>
        <taxon>Agaricomycotina</taxon>
        <taxon>Agaricomycetes</taxon>
        <taxon>Agaricomycetidae</taxon>
        <taxon>Boletales</taxon>
        <taxon>Suillineae</taxon>
        <taxon>Rhizopogonaceae</taxon>
        <taxon>Rhizopogon</taxon>
    </lineage>
</organism>
<keyword evidence="2" id="KW-1133">Transmembrane helix</keyword>
<gene>
    <name evidence="3" type="ORF">K503DRAFT_693745</name>
</gene>
<name>A0A1B7MX81_9AGAM</name>
<dbReference type="InterPro" id="IPR022185">
    <property type="entry name" value="DUF3712"/>
</dbReference>
<keyword evidence="2" id="KW-0472">Membrane</keyword>
<dbReference type="PANTHER" id="PTHR35895">
    <property type="entry name" value="CHROMOSOME 16, WHOLE GENOME SHOTGUN SEQUENCE"/>
    <property type="match status" value="1"/>
</dbReference>